<accession>A0ABZ0VE63</accession>
<dbReference type="Gene3D" id="3.90.1150.10">
    <property type="entry name" value="Aspartate Aminotransferase, domain 1"/>
    <property type="match status" value="1"/>
</dbReference>
<reference evidence="2 3" key="1">
    <citation type="submission" date="2023-06" db="EMBL/GenBank/DDBJ databases">
        <title>Rock-solubilizing bacteria, Microbacterium invictum, promotes re-establishment of vegetation in rocky wasteland by accelerating rock bio-weathering and reshaping soil bacterial community.</title>
        <authorList>
            <person name="Liu C."/>
        </authorList>
    </citation>
    <scope>NUCLEOTIDE SEQUENCE [LARGE SCALE GENOMIC DNA]</scope>
    <source>
        <strain evidence="2 3">X-18</strain>
    </source>
</reference>
<dbReference type="InterPro" id="IPR015424">
    <property type="entry name" value="PyrdxlP-dep_Trfase"/>
</dbReference>
<organism evidence="2 3">
    <name type="scientific">Microbacterium invictum</name>
    <dbReference type="NCBI Taxonomy" id="515415"/>
    <lineage>
        <taxon>Bacteria</taxon>
        <taxon>Bacillati</taxon>
        <taxon>Actinomycetota</taxon>
        <taxon>Actinomycetes</taxon>
        <taxon>Micrococcales</taxon>
        <taxon>Microbacteriaceae</taxon>
        <taxon>Microbacterium</taxon>
    </lineage>
</organism>
<evidence type="ECO:0000313" key="3">
    <source>
        <dbReference type="Proteomes" id="UP001324533"/>
    </source>
</evidence>
<dbReference type="PANTHER" id="PTHR43586">
    <property type="entry name" value="CYSTEINE DESULFURASE"/>
    <property type="match status" value="1"/>
</dbReference>
<dbReference type="Gene3D" id="3.40.640.10">
    <property type="entry name" value="Type I PLP-dependent aspartate aminotransferase-like (Major domain)"/>
    <property type="match status" value="1"/>
</dbReference>
<protein>
    <submittedName>
        <fullName evidence="2">Aminotransferase class V-fold PLP-dependent enzyme</fullName>
    </submittedName>
</protein>
<evidence type="ECO:0000313" key="2">
    <source>
        <dbReference type="EMBL" id="WQB71903.1"/>
    </source>
</evidence>
<sequence>MTVTTSSTVPASTMRTVREEFPGRRGYLSACTTGLPPIRGRAALIAAVDEWSTGRIDMGAWTRTAEDCRRHFAALVGVNPARVAIGSQASVFVGLAAGAVPHGAEVLCAREDFSSVILPFVHSPWITVRTVPLDALADEITDRTWLVAFSLVQSGTGDVADDSAIVTAAERHGALTLCDATQAVGWLDVHADRFDVTICHAYKWLCAPRGVAFAVVSERMQRILPPRFAGWYAGSDPWSSCYGADVVLADDASRFDVSPAWQAFAGAEPALALFRALPPDEVYAATTDLAASFREKLGLARPVRPTPIVTWSDHDGRDLARLSARGVVASGRAGRARVAFHVFNDDEDVDLAVGALTR</sequence>
<dbReference type="EMBL" id="CP139779">
    <property type="protein sequence ID" value="WQB71903.1"/>
    <property type="molecule type" value="Genomic_DNA"/>
</dbReference>
<dbReference type="GO" id="GO:0008483">
    <property type="term" value="F:transaminase activity"/>
    <property type="evidence" value="ECO:0007669"/>
    <property type="project" value="UniProtKB-KW"/>
</dbReference>
<keyword evidence="2" id="KW-0808">Transferase</keyword>
<feature type="domain" description="Aminotransferase class V" evidence="1">
    <location>
        <begin position="129"/>
        <end position="297"/>
    </location>
</feature>
<dbReference type="PANTHER" id="PTHR43586:SF21">
    <property type="entry name" value="PYRIDOXAL PHOSPHATE (PLP)-DEPENDENT ASPARTATE AMINOTRANSFERASE SUPERFAMILY"/>
    <property type="match status" value="1"/>
</dbReference>
<evidence type="ECO:0000259" key="1">
    <source>
        <dbReference type="Pfam" id="PF00266"/>
    </source>
</evidence>
<keyword evidence="3" id="KW-1185">Reference proteome</keyword>
<proteinExistence type="predicted"/>
<dbReference type="Proteomes" id="UP001324533">
    <property type="component" value="Chromosome"/>
</dbReference>
<dbReference type="InterPro" id="IPR015422">
    <property type="entry name" value="PyrdxlP-dep_Trfase_small"/>
</dbReference>
<name>A0ABZ0VE63_9MICO</name>
<dbReference type="SUPFAM" id="SSF53383">
    <property type="entry name" value="PLP-dependent transferases"/>
    <property type="match status" value="1"/>
</dbReference>
<dbReference type="RefSeq" id="WP_322412016.1">
    <property type="nucleotide sequence ID" value="NZ_CP139779.1"/>
</dbReference>
<keyword evidence="2" id="KW-0032">Aminotransferase</keyword>
<dbReference type="InterPro" id="IPR000192">
    <property type="entry name" value="Aminotrans_V_dom"/>
</dbReference>
<gene>
    <name evidence="2" type="ORF">T9R20_08145</name>
</gene>
<dbReference type="InterPro" id="IPR015421">
    <property type="entry name" value="PyrdxlP-dep_Trfase_major"/>
</dbReference>
<dbReference type="Pfam" id="PF00266">
    <property type="entry name" value="Aminotran_5"/>
    <property type="match status" value="1"/>
</dbReference>